<accession>A0A833RQZ8</accession>
<dbReference type="Pfam" id="PF07719">
    <property type="entry name" value="TPR_2"/>
    <property type="match status" value="1"/>
</dbReference>
<dbReference type="InterPro" id="IPR044534">
    <property type="entry name" value="TTL1-4"/>
</dbReference>
<dbReference type="PANTHER" id="PTHR46050:SF29">
    <property type="entry name" value="TPR REPEAT-CONTAINING THIOREDOXIN TTL4"/>
    <property type="match status" value="1"/>
</dbReference>
<evidence type="ECO:0000256" key="1">
    <source>
        <dbReference type="ARBA" id="ARBA00022737"/>
    </source>
</evidence>
<dbReference type="Proteomes" id="UP000623129">
    <property type="component" value="Unassembled WGS sequence"/>
</dbReference>
<organism evidence="5 6">
    <name type="scientific">Carex littledalei</name>
    <dbReference type="NCBI Taxonomy" id="544730"/>
    <lineage>
        <taxon>Eukaryota</taxon>
        <taxon>Viridiplantae</taxon>
        <taxon>Streptophyta</taxon>
        <taxon>Embryophyta</taxon>
        <taxon>Tracheophyta</taxon>
        <taxon>Spermatophyta</taxon>
        <taxon>Magnoliopsida</taxon>
        <taxon>Liliopsida</taxon>
        <taxon>Poales</taxon>
        <taxon>Cyperaceae</taxon>
        <taxon>Cyperoideae</taxon>
        <taxon>Cariceae</taxon>
        <taxon>Carex</taxon>
        <taxon>Carex subgen. Euthyceras</taxon>
    </lineage>
</organism>
<feature type="repeat" description="TPR" evidence="3">
    <location>
        <begin position="550"/>
        <end position="583"/>
    </location>
</feature>
<feature type="compositionally biased region" description="Low complexity" evidence="4">
    <location>
        <begin position="168"/>
        <end position="191"/>
    </location>
</feature>
<name>A0A833RQZ8_9POAL</name>
<dbReference type="Gene3D" id="1.25.40.10">
    <property type="entry name" value="Tetratricopeptide repeat domain"/>
    <property type="match status" value="3"/>
</dbReference>
<feature type="region of interest" description="Disordered" evidence="4">
    <location>
        <begin position="140"/>
        <end position="204"/>
    </location>
</feature>
<dbReference type="PANTHER" id="PTHR46050">
    <property type="entry name" value="TPR REPEAT-CONTAINING THIOREDOXIN"/>
    <property type="match status" value="1"/>
</dbReference>
<keyword evidence="6" id="KW-1185">Reference proteome</keyword>
<feature type="region of interest" description="Disordered" evidence="4">
    <location>
        <begin position="1"/>
        <end position="39"/>
    </location>
</feature>
<feature type="compositionally biased region" description="Basic and acidic residues" evidence="4">
    <location>
        <begin position="1"/>
        <end position="10"/>
    </location>
</feature>
<feature type="repeat" description="TPR" evidence="3">
    <location>
        <begin position="252"/>
        <end position="285"/>
    </location>
</feature>
<evidence type="ECO:0000313" key="5">
    <source>
        <dbReference type="EMBL" id="KAF3339578.1"/>
    </source>
</evidence>
<dbReference type="SMART" id="SM00028">
    <property type="entry name" value="TPR"/>
    <property type="match status" value="6"/>
</dbReference>
<dbReference type="SUPFAM" id="SSF48452">
    <property type="entry name" value="TPR-like"/>
    <property type="match status" value="2"/>
</dbReference>
<protein>
    <submittedName>
        <fullName evidence="5">TPR repeat-containing thioredoxin TTL1-like protein</fullName>
    </submittedName>
</protein>
<dbReference type="AlphaFoldDB" id="A0A833RQZ8"/>
<evidence type="ECO:0000313" key="6">
    <source>
        <dbReference type="Proteomes" id="UP000623129"/>
    </source>
</evidence>
<evidence type="ECO:0000256" key="4">
    <source>
        <dbReference type="SAM" id="MobiDB-lite"/>
    </source>
</evidence>
<evidence type="ECO:0000256" key="2">
    <source>
        <dbReference type="ARBA" id="ARBA00022803"/>
    </source>
</evidence>
<feature type="compositionally biased region" description="Polar residues" evidence="4">
    <location>
        <begin position="140"/>
        <end position="161"/>
    </location>
</feature>
<reference evidence="5" key="1">
    <citation type="submission" date="2020-01" db="EMBL/GenBank/DDBJ databases">
        <title>Genome sequence of Kobresia littledalei, the first chromosome-level genome in the family Cyperaceae.</title>
        <authorList>
            <person name="Qu G."/>
        </authorList>
    </citation>
    <scope>NUCLEOTIDE SEQUENCE</scope>
    <source>
        <strain evidence="5">C.B.Clarke</strain>
        <tissue evidence="5">Leaf</tissue>
    </source>
</reference>
<proteinExistence type="predicted"/>
<sequence>MSAHGDEKDTCLSPPVQNKMSAHDDESFDDTESYPPMPDDIIFELETKPILSRDDPDMEWDHPRPDDIVFELDRPSKQIWSEISLDDTVDADAECSSSKPDDKVVNRNSLLPDKNSWFYFFNSCGSSSLTDEEFPILGSTSSTELTHNRPSFSGSESSSKAPTLEDWVPASTVGSPPGSPSPQVSPTGSPTRPAPSSKRPFSDKIIWGNIHPRGVDQRTGTGFKSPPKTRVLGSGHSDYGYGSVINTTRKVFKEAMQCGDDAFNKGLYKEALQEYDKAVHMKPKDVYLKIVRAETFVCLGRFEEALNEFQEAYMLDPDNGRLHHRLLGVINRAHLHMTKASPECKKDLSAKIAKVKDHLMRGGKARKDDNWIAALREVDAMIAEGADSSQPILVFRAEMLLRMDKLEQAEETMKRAIALESKLPSLNKFLGMPPEAYLCAVYAQIELALGRFENAVTIADRAHRIDQFNDEISAIQTRVRMTCRSRITGNKHYRSGDYLKAREEYKVGLKYAKSNVSLLNNLAACHWQLETWENCIEICNQVLQIRPDNDKALVRRADSYAKLEKWAESVKDYEAAIKIYPGNEKIIEGLKESQAALNKSQVTELAETLLEAEGAVKESQVTELSETLVEAQDAVKVTELAETPVKSQAAVKESQVEDVSED</sequence>
<keyword evidence="2 3" id="KW-0802">TPR repeat</keyword>
<dbReference type="OrthoDB" id="1099320at2759"/>
<evidence type="ECO:0000256" key="3">
    <source>
        <dbReference type="PROSITE-ProRule" id="PRU00339"/>
    </source>
</evidence>
<feature type="repeat" description="TPR" evidence="3">
    <location>
        <begin position="286"/>
        <end position="319"/>
    </location>
</feature>
<dbReference type="GO" id="GO:0005737">
    <property type="term" value="C:cytoplasm"/>
    <property type="evidence" value="ECO:0007669"/>
    <property type="project" value="TreeGrafter"/>
</dbReference>
<dbReference type="InterPro" id="IPR019734">
    <property type="entry name" value="TPR_rpt"/>
</dbReference>
<gene>
    <name evidence="5" type="ORF">FCM35_KLT15349</name>
</gene>
<dbReference type="PROSITE" id="PS50005">
    <property type="entry name" value="TPR"/>
    <property type="match status" value="3"/>
</dbReference>
<dbReference type="Pfam" id="PF13432">
    <property type="entry name" value="TPR_16"/>
    <property type="match status" value="1"/>
</dbReference>
<dbReference type="InterPro" id="IPR013105">
    <property type="entry name" value="TPR_2"/>
</dbReference>
<keyword evidence="1" id="KW-0677">Repeat</keyword>
<comment type="caution">
    <text evidence="5">The sequence shown here is derived from an EMBL/GenBank/DDBJ whole genome shotgun (WGS) entry which is preliminary data.</text>
</comment>
<dbReference type="EMBL" id="SWLB01000003">
    <property type="protein sequence ID" value="KAF3339578.1"/>
    <property type="molecule type" value="Genomic_DNA"/>
</dbReference>
<dbReference type="InterPro" id="IPR011990">
    <property type="entry name" value="TPR-like_helical_dom_sf"/>
</dbReference>